<evidence type="ECO:0000313" key="2">
    <source>
        <dbReference type="Proteomes" id="UP001240150"/>
    </source>
</evidence>
<dbReference type="InterPro" id="IPR025412">
    <property type="entry name" value="DUF4304"/>
</dbReference>
<name>A0ABY8WEY7_9ACTN</name>
<proteinExistence type="predicted"/>
<dbReference type="EMBL" id="CP126980">
    <property type="protein sequence ID" value="WIM96409.1"/>
    <property type="molecule type" value="Genomic_DNA"/>
</dbReference>
<dbReference type="Pfam" id="PF14137">
    <property type="entry name" value="DUF4304"/>
    <property type="match status" value="1"/>
</dbReference>
<organism evidence="1 2">
    <name type="scientific">Actinoplanes oblitus</name>
    <dbReference type="NCBI Taxonomy" id="3040509"/>
    <lineage>
        <taxon>Bacteria</taxon>
        <taxon>Bacillati</taxon>
        <taxon>Actinomycetota</taxon>
        <taxon>Actinomycetes</taxon>
        <taxon>Micromonosporales</taxon>
        <taxon>Micromonosporaceae</taxon>
        <taxon>Actinoplanes</taxon>
    </lineage>
</organism>
<reference evidence="1 2" key="1">
    <citation type="submission" date="2023-06" db="EMBL/GenBank/DDBJ databases">
        <authorList>
            <person name="Yushchuk O."/>
            <person name="Binda E."/>
            <person name="Ruckert-Reed C."/>
            <person name="Fedorenko V."/>
            <person name="Kalinowski J."/>
            <person name="Marinelli F."/>
        </authorList>
    </citation>
    <scope>NUCLEOTIDE SEQUENCE [LARGE SCALE GENOMIC DNA]</scope>
    <source>
        <strain evidence="1 2">NRRL 3884</strain>
    </source>
</reference>
<accession>A0ABY8WEY7</accession>
<sequence>MAKAVLTACARILGAHLAEFGFEPDRYVFRRYNAAGDAILVDLQPHTSFSGETRFYVNVAFLLAPVWEWDRQRYHYPPAKRPDTSHGSWFDRVNPSDAEDDFGQWVIEDGSETEAVAGRVFARLRERLADMLPWLDRDHLRRVAGDRDVLGYAAEQVKAWLLAEGGTSEELREILFGSSSPDAAEVRDVDRAIWEYARRHDGSSAVR</sequence>
<dbReference type="RefSeq" id="WP_284917691.1">
    <property type="nucleotide sequence ID" value="NZ_CP126980.1"/>
</dbReference>
<evidence type="ECO:0000313" key="1">
    <source>
        <dbReference type="EMBL" id="WIM96409.1"/>
    </source>
</evidence>
<protein>
    <submittedName>
        <fullName evidence="1">DUF4304 domain-containing protein</fullName>
    </submittedName>
</protein>
<dbReference type="Proteomes" id="UP001240150">
    <property type="component" value="Chromosome"/>
</dbReference>
<keyword evidence="2" id="KW-1185">Reference proteome</keyword>
<gene>
    <name evidence="1" type="ORF">ACTOB_008601</name>
</gene>